<keyword evidence="3" id="KW-1185">Reference proteome</keyword>
<dbReference type="EMBL" id="JAEQMY010000019">
    <property type="protein sequence ID" value="MBL0405269.1"/>
    <property type="molecule type" value="Genomic_DNA"/>
</dbReference>
<dbReference type="PROSITE" id="PS50268">
    <property type="entry name" value="CADHERIN_2"/>
    <property type="match status" value="3"/>
</dbReference>
<dbReference type="CDD" id="cd11304">
    <property type="entry name" value="Cadherin_repeat"/>
    <property type="match status" value="2"/>
</dbReference>
<dbReference type="InterPro" id="IPR001343">
    <property type="entry name" value="Hemolysn_Ca-bd"/>
</dbReference>
<sequence length="1186" mass="125670">MPVALTIDVYTAPNGTVPNGGAKPAGSNTVVQINENIPQGTRIGEIKGWESTVFTGNPVITFTNNPGGLFDVEMTTINGVKRWFLIAKVDPTVTETFDYENEYWFGIYPQVAFKITNPGSTTTVHQGSFQVELNDLVEGPANTAPVIGGVAAEQNVQDIGAAAVSPFGSLTITDGTTTPTFQATVTFTGGAGTLTHLPGVGSLSGNTYTVSGARADVEAALKALSFNPNDNPNGAVGAVSNTTFSLSISDGSLSAEPVSTVVHSIVANRAPTNVTFQGGATSASIQENGLARKVADLAAADTNQGDSFVYSFDTTRTDGGNAGGKFAISSGELRLVGPLDFEANDPLLKSEVVGGVTLKYYEVFVRAQDQGGNGLFSPVRMLKVYVTDDANDNNRAPTITVQTGTEQTSATDTGPSVAPFSGVTFGDLDNDQLTVRISFAASEGTLENTGGVNPNDELGTRTYTFTGTHSQLTELMDNLRFNPTDQTASSGTIRTNFVIRVDDHKAQPVTNNSISVLTTITDKTPPNIAPTITVTGQTQTTATDTGPSVAPFTGVTFGDNENNDLEVTISFAASDGVLENTGGVDGIISAGTITYTFTGKHSQLTALMENLRFNPTDRAGSSGTIKTDFIIKVKDNFHTSWTTNETLNVLTSITDKTPSNMAPTIEVSGNTTFNATDTGSTVNPFGGIDLHDAEDNELTVRISFAASEGDLENVGTASSTVMAGTKTYTFKGKADVLEVILDNVRFNPLNRPDATSQSTVTTDFIVEVTDASHPANPARNDAINVVTTITPKTNTNQFPDSLTFANNNVMASINENIAGATFGVLKGHDPNSGDTLTYAISPLNNDTSGKFEVVETSLGWVLRLKAGQSLDYENSGANHAHVVKVRVSDGKGGFLDQDFTINVGNTDEQASNSAPTGINLSNDRVTELLAGNDFTVATLAAVDPDQSTGFTYSLVDSAGGRFKIEGNSLKVVNGVMLDHEQATTHKIVIQVDDGRGGVKAFEKIINVADLAQELMTAANASLLNDVIKGSKDLKANDVFYGGLGDDKLWGGYGNDTLWGGVGKDFFVFHGKLGTSKTDRNVNFDTIMNYSVKEDSIWLEGDLFKSNKKLFAAIKKGTENKPLKMASKFFTVGDKAKDADDYFIYDAKKRVLYYDADGSGSKAAIEMASFTNNKALKNFKHTEFFFI</sequence>
<dbReference type="GO" id="GO:0016020">
    <property type="term" value="C:membrane"/>
    <property type="evidence" value="ECO:0007669"/>
    <property type="project" value="InterPro"/>
</dbReference>
<feature type="domain" description="Cadherin" evidence="1">
    <location>
        <begin position="936"/>
        <end position="1023"/>
    </location>
</feature>
<gene>
    <name evidence="2" type="ORF">JKG68_14960</name>
</gene>
<dbReference type="Gene3D" id="2.150.10.10">
    <property type="entry name" value="Serralysin-like metalloprotease, C-terminal"/>
    <property type="match status" value="1"/>
</dbReference>
<dbReference type="Proteomes" id="UP000605848">
    <property type="component" value="Unassembled WGS sequence"/>
</dbReference>
<dbReference type="InterPro" id="IPR015919">
    <property type="entry name" value="Cadherin-like_sf"/>
</dbReference>
<dbReference type="InterPro" id="IPR002126">
    <property type="entry name" value="Cadherin-like_dom"/>
</dbReference>
<dbReference type="GO" id="GO:0007156">
    <property type="term" value="P:homophilic cell adhesion via plasma membrane adhesion molecules"/>
    <property type="evidence" value="ECO:0007669"/>
    <property type="project" value="InterPro"/>
</dbReference>
<dbReference type="InterPro" id="IPR011049">
    <property type="entry name" value="Serralysin-like_metalloprot_C"/>
</dbReference>
<feature type="domain" description="Cadherin" evidence="1">
    <location>
        <begin position="277"/>
        <end position="399"/>
    </location>
</feature>
<comment type="caution">
    <text evidence="2">The sequence shown here is derived from an EMBL/GenBank/DDBJ whole genome shotgun (WGS) entry which is preliminary data.</text>
</comment>
<feature type="domain" description="Cadherin" evidence="1">
    <location>
        <begin position="805"/>
        <end position="917"/>
    </location>
</feature>
<dbReference type="RefSeq" id="WP_202060882.1">
    <property type="nucleotide sequence ID" value="NZ_JAEQMY010000019.1"/>
</dbReference>
<dbReference type="PROSITE" id="PS00330">
    <property type="entry name" value="HEMOLYSIN_CALCIUM"/>
    <property type="match status" value="1"/>
</dbReference>
<evidence type="ECO:0000313" key="3">
    <source>
        <dbReference type="Proteomes" id="UP000605848"/>
    </source>
</evidence>
<dbReference type="PRINTS" id="PR00313">
    <property type="entry name" value="CABNDNGRPT"/>
</dbReference>
<dbReference type="AlphaFoldDB" id="A0A937CYB7"/>
<accession>A0A937CYB7</accession>
<dbReference type="InterPro" id="IPR018511">
    <property type="entry name" value="Hemolysin-typ_Ca-bd_CS"/>
</dbReference>
<proteinExistence type="predicted"/>
<name>A0A937CYB7_9HYPH</name>
<dbReference type="Gene3D" id="2.60.40.60">
    <property type="entry name" value="Cadherins"/>
    <property type="match status" value="3"/>
</dbReference>
<dbReference type="SUPFAM" id="SSF49313">
    <property type="entry name" value="Cadherin-like"/>
    <property type="match status" value="2"/>
</dbReference>
<dbReference type="Pfam" id="PF00353">
    <property type="entry name" value="HemolysinCabind"/>
    <property type="match status" value="1"/>
</dbReference>
<organism evidence="2 3">
    <name type="scientific">Microvirga aerilata</name>
    <dbReference type="NCBI Taxonomy" id="670292"/>
    <lineage>
        <taxon>Bacteria</taxon>
        <taxon>Pseudomonadati</taxon>
        <taxon>Pseudomonadota</taxon>
        <taxon>Alphaproteobacteria</taxon>
        <taxon>Hyphomicrobiales</taxon>
        <taxon>Methylobacteriaceae</taxon>
        <taxon>Microvirga</taxon>
    </lineage>
</organism>
<dbReference type="SUPFAM" id="SSF51120">
    <property type="entry name" value="beta-Roll"/>
    <property type="match status" value="1"/>
</dbReference>
<dbReference type="GO" id="GO:0005509">
    <property type="term" value="F:calcium ion binding"/>
    <property type="evidence" value="ECO:0007669"/>
    <property type="project" value="InterPro"/>
</dbReference>
<reference evidence="2" key="1">
    <citation type="submission" date="2021-01" db="EMBL/GenBank/DDBJ databases">
        <title>Microvirga sp.</title>
        <authorList>
            <person name="Kim M.K."/>
        </authorList>
    </citation>
    <scope>NUCLEOTIDE SEQUENCE</scope>
    <source>
        <strain evidence="2">5420S-16</strain>
    </source>
</reference>
<evidence type="ECO:0000313" key="2">
    <source>
        <dbReference type="EMBL" id="MBL0405269.1"/>
    </source>
</evidence>
<protein>
    <recommendedName>
        <fullName evidence="1">Cadherin domain-containing protein</fullName>
    </recommendedName>
</protein>
<evidence type="ECO:0000259" key="1">
    <source>
        <dbReference type="PROSITE" id="PS50268"/>
    </source>
</evidence>